<dbReference type="InterPro" id="IPR046496">
    <property type="entry name" value="DUF6589"/>
</dbReference>
<dbReference type="EMBL" id="VSWC01000028">
    <property type="protein sequence ID" value="KAA1108457.1"/>
    <property type="molecule type" value="Genomic_DNA"/>
</dbReference>
<evidence type="ECO:0000256" key="1">
    <source>
        <dbReference type="SAM" id="MobiDB-lite"/>
    </source>
</evidence>
<gene>
    <name evidence="3" type="ORF">PGT21_013369</name>
</gene>
<dbReference type="AlphaFoldDB" id="A0A5B0Q5U4"/>
<feature type="domain" description="DUF6589" evidence="2">
    <location>
        <begin position="343"/>
        <end position="739"/>
    </location>
</feature>
<protein>
    <recommendedName>
        <fullName evidence="2">DUF6589 domain-containing protein</fullName>
    </recommendedName>
</protein>
<organism evidence="3 4">
    <name type="scientific">Puccinia graminis f. sp. tritici</name>
    <dbReference type="NCBI Taxonomy" id="56615"/>
    <lineage>
        <taxon>Eukaryota</taxon>
        <taxon>Fungi</taxon>
        <taxon>Dikarya</taxon>
        <taxon>Basidiomycota</taxon>
        <taxon>Pucciniomycotina</taxon>
        <taxon>Pucciniomycetes</taxon>
        <taxon>Pucciniales</taxon>
        <taxon>Pucciniaceae</taxon>
        <taxon>Puccinia</taxon>
    </lineage>
</organism>
<evidence type="ECO:0000313" key="4">
    <source>
        <dbReference type="Proteomes" id="UP000324748"/>
    </source>
</evidence>
<evidence type="ECO:0000313" key="3">
    <source>
        <dbReference type="EMBL" id="KAA1108457.1"/>
    </source>
</evidence>
<dbReference type="Proteomes" id="UP000324748">
    <property type="component" value="Unassembled WGS sequence"/>
</dbReference>
<proteinExistence type="predicted"/>
<reference evidence="3 4" key="1">
    <citation type="submission" date="2019-05" db="EMBL/GenBank/DDBJ databases">
        <title>Emergence of the Ug99 lineage of the wheat stem rust pathogen through somatic hybridization.</title>
        <authorList>
            <person name="Li F."/>
            <person name="Upadhyaya N.M."/>
            <person name="Sperschneider J."/>
            <person name="Matny O."/>
            <person name="Nguyen-Phuc H."/>
            <person name="Mago R."/>
            <person name="Raley C."/>
            <person name="Miller M.E."/>
            <person name="Silverstein K.A.T."/>
            <person name="Henningsen E."/>
            <person name="Hirsch C.D."/>
            <person name="Visser B."/>
            <person name="Pretorius Z.A."/>
            <person name="Steffenson B.J."/>
            <person name="Schwessinger B."/>
            <person name="Dodds P.N."/>
            <person name="Figueroa M."/>
        </authorList>
    </citation>
    <scope>NUCLEOTIDE SEQUENCE [LARGE SCALE GENOMIC DNA]</scope>
    <source>
        <strain evidence="3">21-0</strain>
    </source>
</reference>
<dbReference type="OrthoDB" id="2495569at2759"/>
<evidence type="ECO:0000259" key="2">
    <source>
        <dbReference type="Pfam" id="PF20231"/>
    </source>
</evidence>
<dbReference type="OMA" id="KSATHDE"/>
<dbReference type="Pfam" id="PF20231">
    <property type="entry name" value="DUF6589"/>
    <property type="match status" value="1"/>
</dbReference>
<name>A0A5B0Q5U4_PUCGR</name>
<comment type="caution">
    <text evidence="3">The sequence shown here is derived from an EMBL/GenBank/DDBJ whole genome shotgun (WGS) entry which is preliminary data.</text>
</comment>
<keyword evidence="4" id="KW-1185">Reference proteome</keyword>
<feature type="region of interest" description="Disordered" evidence="1">
    <location>
        <begin position="808"/>
        <end position="831"/>
    </location>
</feature>
<accession>A0A5B0Q5U4</accession>
<feature type="compositionally biased region" description="Acidic residues" evidence="1">
    <location>
        <begin position="818"/>
        <end position="831"/>
    </location>
</feature>
<sequence>MESPAETLKVLTACKLLNTTPGKITPKRFLQIFLESENSDIAYLRRLWAQPRGIGSTMYLVKLLRDEIMSSDGGSKEWTDFIQKEAVNVLVSQEPPRGYYPRGSFQSSVSVKESFFSPQEQQVQQAHLTQDHMPFMYGLINGMLQAGGVVDDHTGDEDEPDSHDLHFSPDGFGEVSYYHGLLGQERINARFARIATTICGMVAFAHNRRHNGLQLTNAIRFTACGVSERVHEYLHYLGLCSSRRTAMSALGTLASEGQRSIRGAMSMKRTALIAPTICIDNIDMVQGVHDLSVSNRAKTFRGTWGYIHVPSNTLLKTLNPEELTLASYHDSLIKAKSFSIEPKHFLPNPEAAISEMRVWKSQIAKVLMENIAEPSHKCTSIPTVPPPIEVISHEKPVIHMLKLMDVSDNSAESIGQVFGTILKQSGLSEEDFYGRLQPMDGDLGTVQNFNSLRSQRYPSPYGKESLNNIIFQLGASHTLWNIASTIFTHHFGDASDQSNVGAWQFLEALGFPSEKAIQKKDFNLMINQMEKILEASLYYCLRLVMKTEFQDIGEKRTTIPTDQWNDIVETCYQRFCSPEARSAAALDKNTKLSNTLIMMHDFSSVVEAKRSMSSGDIGRLMNVWKKWCLMTQGLKGLTNYSSYLPRMVLLLNEILPPALGKFLKHNLLFSPTGRKDHFVAKDNYLECQNYWLKYVYNNTGNGTKIDRLRDLFSTNILLLQGMFQSLKVDCGATVIHQSHKNRLDQWSLAMFMQMGNHRDILNQFPTQHPTSIAPIDNTYLTGLAKLKKTIRTSDPQLKKFTKHLLPKGQPSMMREGVVEDSEDEDDSVVDM</sequence>